<name>A0A919GQF0_9ACTN</name>
<protein>
    <submittedName>
        <fullName evidence="1">Uncharacterized protein</fullName>
    </submittedName>
</protein>
<evidence type="ECO:0000313" key="2">
    <source>
        <dbReference type="Proteomes" id="UP000603708"/>
    </source>
</evidence>
<dbReference type="AlphaFoldDB" id="A0A919GQF0"/>
<dbReference type="InterPro" id="IPR036551">
    <property type="entry name" value="Flavin_trans-like"/>
</dbReference>
<reference evidence="1" key="1">
    <citation type="journal article" date="2014" name="Int. J. Syst. Evol. Microbiol.">
        <title>Complete genome sequence of Corynebacterium casei LMG S-19264T (=DSM 44701T), isolated from a smear-ripened cheese.</title>
        <authorList>
            <consortium name="US DOE Joint Genome Institute (JGI-PGF)"/>
            <person name="Walter F."/>
            <person name="Albersmeier A."/>
            <person name="Kalinowski J."/>
            <person name="Ruckert C."/>
        </authorList>
    </citation>
    <scope>NUCLEOTIDE SEQUENCE</scope>
    <source>
        <strain evidence="1">JCM 5069</strain>
    </source>
</reference>
<dbReference type="Proteomes" id="UP000603708">
    <property type="component" value="Unassembled WGS sequence"/>
</dbReference>
<sequence length="49" mass="5509">MPDFYNHPRSVDDVVDHITTRILDQLDLPAPAAERWAGLRAARGLSHTL</sequence>
<keyword evidence="2" id="KW-1185">Reference proteome</keyword>
<comment type="caution">
    <text evidence="1">The sequence shown here is derived from an EMBL/GenBank/DDBJ whole genome shotgun (WGS) entry which is preliminary data.</text>
</comment>
<reference evidence="1" key="2">
    <citation type="submission" date="2020-09" db="EMBL/GenBank/DDBJ databases">
        <authorList>
            <person name="Sun Q."/>
            <person name="Ohkuma M."/>
        </authorList>
    </citation>
    <scope>NUCLEOTIDE SEQUENCE</scope>
    <source>
        <strain evidence="1">JCM 5069</strain>
    </source>
</reference>
<dbReference type="Gene3D" id="3.40.50.1950">
    <property type="entry name" value="Flavin prenyltransferase-like"/>
    <property type="match status" value="1"/>
</dbReference>
<organism evidence="1 2">
    <name type="scientific">Streptomyces sulfonofaciens</name>
    <dbReference type="NCBI Taxonomy" id="68272"/>
    <lineage>
        <taxon>Bacteria</taxon>
        <taxon>Bacillati</taxon>
        <taxon>Actinomycetota</taxon>
        <taxon>Actinomycetes</taxon>
        <taxon>Kitasatosporales</taxon>
        <taxon>Streptomycetaceae</taxon>
        <taxon>Streptomyces</taxon>
    </lineage>
</organism>
<proteinExistence type="predicted"/>
<gene>
    <name evidence="1" type="ORF">GCM10018793_69370</name>
</gene>
<dbReference type="GO" id="GO:0003824">
    <property type="term" value="F:catalytic activity"/>
    <property type="evidence" value="ECO:0007669"/>
    <property type="project" value="InterPro"/>
</dbReference>
<dbReference type="EMBL" id="BNCD01000041">
    <property type="protein sequence ID" value="GHH88716.1"/>
    <property type="molecule type" value="Genomic_DNA"/>
</dbReference>
<evidence type="ECO:0000313" key="1">
    <source>
        <dbReference type="EMBL" id="GHH88716.1"/>
    </source>
</evidence>
<dbReference type="RefSeq" id="WP_229925175.1">
    <property type="nucleotide sequence ID" value="NZ_BNCD01000041.1"/>
</dbReference>
<accession>A0A919GQF0</accession>